<feature type="region of interest" description="Disordered" evidence="1">
    <location>
        <begin position="180"/>
        <end position="219"/>
    </location>
</feature>
<reference evidence="3 4" key="1">
    <citation type="submission" date="2024-09" db="EMBL/GenBank/DDBJ databases">
        <authorList>
            <person name="Sun Q."/>
            <person name="Mori K."/>
        </authorList>
    </citation>
    <scope>NUCLEOTIDE SEQUENCE [LARGE SCALE GENOMIC DNA]</scope>
    <source>
        <strain evidence="3 4">JCM 3307</strain>
    </source>
</reference>
<feature type="compositionally biased region" description="Basic residues" evidence="1">
    <location>
        <begin position="207"/>
        <end position="219"/>
    </location>
</feature>
<dbReference type="Proteomes" id="UP001589608">
    <property type="component" value="Unassembled WGS sequence"/>
</dbReference>
<dbReference type="SMART" id="SM00530">
    <property type="entry name" value="HTH_XRE"/>
    <property type="match status" value="1"/>
</dbReference>
<feature type="compositionally biased region" description="Basic and acidic residues" evidence="1">
    <location>
        <begin position="278"/>
        <end position="306"/>
    </location>
</feature>
<evidence type="ECO:0000313" key="4">
    <source>
        <dbReference type="Proteomes" id="UP001589608"/>
    </source>
</evidence>
<gene>
    <name evidence="3" type="ORF">ACFFTR_08455</name>
</gene>
<sequence length="558" mass="59152">MSLPHRACTHPSPYIRSPVFRATPPADHRVAGAAVHGREEVDALDTTGCAITHAAPSTTPSRTPSEPGAARFAAALRTWRLARGLSQTALAQQIMYSRSLVNLVENGYRRATEAFARAADAALDAGGQLHAVRTTTTAAGHVPADPTRRRQEPDIPLAGTCAEQRSHRALAARIDRVADRRDDRGLSRWPQASRPAATRTRPPLTRRTARGAHTRYKPAPRRLYRADLWRADGRADQIDIGECARASSVHGPLGPDSGVDRPPRTPHGRCCGEQQAVPEHHTDGPDISERSSRARPRAERSGKRSEGAAPARCDVPAGTSPQTQYGRHAVGGSTITSSPTGRRTAGPDGPCAPCTVGSSAVARVLCDPAVRRCRRRPNGLSWPSGASEARRSAPQHLTWAALGAPGARAGDRLDGAAAVLHVAAPTSDHADPEEVVLMRTAVSDAAFADPSADVVDTALWLHGAELVERHRPDPATGSGCVELACRTGGRGTCWVRPFARRLMVASSGAWVQRWTARHDARSCGLPVPDGTAAVRPGATMAIPDSDVDGVGRLLAGVR</sequence>
<proteinExistence type="predicted"/>
<dbReference type="Pfam" id="PF13560">
    <property type="entry name" value="HTH_31"/>
    <property type="match status" value="1"/>
</dbReference>
<name>A0ABV5M2P7_9ACTN</name>
<evidence type="ECO:0000313" key="3">
    <source>
        <dbReference type="EMBL" id="MFB9443113.1"/>
    </source>
</evidence>
<evidence type="ECO:0000259" key="2">
    <source>
        <dbReference type="PROSITE" id="PS50943"/>
    </source>
</evidence>
<feature type="region of interest" description="Disordered" evidence="1">
    <location>
        <begin position="138"/>
        <end position="158"/>
    </location>
</feature>
<comment type="caution">
    <text evidence="3">The sequence shown here is derived from an EMBL/GenBank/DDBJ whole genome shotgun (WGS) entry which is preliminary data.</text>
</comment>
<feature type="domain" description="HTH cro/C1-type" evidence="2">
    <location>
        <begin position="76"/>
        <end position="112"/>
    </location>
</feature>
<dbReference type="InterPro" id="IPR001387">
    <property type="entry name" value="Cro/C1-type_HTH"/>
</dbReference>
<dbReference type="PROSITE" id="PS50943">
    <property type="entry name" value="HTH_CROC1"/>
    <property type="match status" value="1"/>
</dbReference>
<accession>A0ABV5M2P7</accession>
<dbReference type="Gene3D" id="1.10.260.40">
    <property type="entry name" value="lambda repressor-like DNA-binding domains"/>
    <property type="match status" value="1"/>
</dbReference>
<keyword evidence="4" id="KW-1185">Reference proteome</keyword>
<feature type="compositionally biased region" description="Low complexity" evidence="1">
    <location>
        <begin position="190"/>
        <end position="206"/>
    </location>
</feature>
<dbReference type="InterPro" id="IPR010982">
    <property type="entry name" value="Lambda_DNA-bd_dom_sf"/>
</dbReference>
<dbReference type="SUPFAM" id="SSF47413">
    <property type="entry name" value="lambda repressor-like DNA-binding domains"/>
    <property type="match status" value="1"/>
</dbReference>
<dbReference type="CDD" id="cd00093">
    <property type="entry name" value="HTH_XRE"/>
    <property type="match status" value="1"/>
</dbReference>
<dbReference type="EMBL" id="JBHMCA010000019">
    <property type="protein sequence ID" value="MFB9443113.1"/>
    <property type="molecule type" value="Genomic_DNA"/>
</dbReference>
<evidence type="ECO:0000256" key="1">
    <source>
        <dbReference type="SAM" id="MobiDB-lite"/>
    </source>
</evidence>
<feature type="region of interest" description="Disordered" evidence="1">
    <location>
        <begin position="246"/>
        <end position="348"/>
    </location>
</feature>
<protein>
    <submittedName>
        <fullName evidence="3">Multiprotein-bridging factor 1 family protein</fullName>
    </submittedName>
</protein>
<organism evidence="3 4">
    <name type="scientific">Dactylosporangium vinaceum</name>
    <dbReference type="NCBI Taxonomy" id="53362"/>
    <lineage>
        <taxon>Bacteria</taxon>
        <taxon>Bacillati</taxon>
        <taxon>Actinomycetota</taxon>
        <taxon>Actinomycetes</taxon>
        <taxon>Micromonosporales</taxon>
        <taxon>Micromonosporaceae</taxon>
        <taxon>Dactylosporangium</taxon>
    </lineage>
</organism>